<feature type="non-terminal residue" evidence="3">
    <location>
        <position position="1"/>
    </location>
</feature>
<dbReference type="Gene3D" id="3.20.19.10">
    <property type="entry name" value="Aconitase, domain 4"/>
    <property type="match status" value="1"/>
</dbReference>
<dbReference type="PANTHER" id="PTHR43160">
    <property type="entry name" value="ACONITATE HYDRATASE B"/>
    <property type="match status" value="1"/>
</dbReference>
<accession>A0A2G9V2H9</accession>
<evidence type="ECO:0000313" key="4">
    <source>
        <dbReference type="Proteomes" id="UP000230423"/>
    </source>
</evidence>
<protein>
    <submittedName>
        <fullName evidence="3">Aconitase domain protein</fullName>
    </submittedName>
</protein>
<evidence type="ECO:0000256" key="1">
    <source>
        <dbReference type="SAM" id="MobiDB-lite"/>
    </source>
</evidence>
<dbReference type="GO" id="GO:0051539">
    <property type="term" value="F:4 iron, 4 sulfur cluster binding"/>
    <property type="evidence" value="ECO:0007669"/>
    <property type="project" value="TreeGrafter"/>
</dbReference>
<dbReference type="OrthoDB" id="2224430at2759"/>
<dbReference type="InterPro" id="IPR050926">
    <property type="entry name" value="Aconitase/IPM_isomerase"/>
</dbReference>
<dbReference type="GO" id="GO:0006099">
    <property type="term" value="P:tricarboxylic acid cycle"/>
    <property type="evidence" value="ECO:0007669"/>
    <property type="project" value="TreeGrafter"/>
</dbReference>
<dbReference type="Pfam" id="PF00694">
    <property type="entry name" value="Aconitase_C"/>
    <property type="match status" value="1"/>
</dbReference>
<feature type="domain" description="Aconitase A/isopropylmalate dehydratase small subunit swivel" evidence="2">
    <location>
        <begin position="74"/>
        <end position="163"/>
    </location>
</feature>
<dbReference type="GO" id="GO:0005739">
    <property type="term" value="C:mitochondrion"/>
    <property type="evidence" value="ECO:0007669"/>
    <property type="project" value="TreeGrafter"/>
</dbReference>
<evidence type="ECO:0000259" key="2">
    <source>
        <dbReference type="Pfam" id="PF00694"/>
    </source>
</evidence>
<keyword evidence="4" id="KW-1185">Reference proteome</keyword>
<feature type="region of interest" description="Disordered" evidence="1">
    <location>
        <begin position="1"/>
        <end position="46"/>
    </location>
</feature>
<dbReference type="SUPFAM" id="SSF52016">
    <property type="entry name" value="LeuD/IlvD-like"/>
    <property type="match status" value="1"/>
</dbReference>
<dbReference type="GO" id="GO:0003994">
    <property type="term" value="F:aconitate hydratase activity"/>
    <property type="evidence" value="ECO:0007669"/>
    <property type="project" value="TreeGrafter"/>
</dbReference>
<dbReference type="InterPro" id="IPR000573">
    <property type="entry name" value="AconitaseA/IPMdHydase_ssu_swvl"/>
</dbReference>
<sequence length="170" mass="18757">LKSFEVGPSCSGSKFVLKPPTGDDLPQKGYDPGEDTFQSPSQSGEVVVDPKSDRLQLLEPFDRWDGKDLEDMIILIKVKGKCTTDHISAAGPWLKYRGHLDNISNNLFLTAVNAENGEMNKVRNHLTDSFGTVPETARYYKAQGAKWVAIGDENYGEGSSRDMPPSNHDI</sequence>
<organism evidence="3 4">
    <name type="scientific">Teladorsagia circumcincta</name>
    <name type="common">Brown stomach worm</name>
    <name type="synonym">Ostertagia circumcincta</name>
    <dbReference type="NCBI Taxonomy" id="45464"/>
    <lineage>
        <taxon>Eukaryota</taxon>
        <taxon>Metazoa</taxon>
        <taxon>Ecdysozoa</taxon>
        <taxon>Nematoda</taxon>
        <taxon>Chromadorea</taxon>
        <taxon>Rhabditida</taxon>
        <taxon>Rhabditina</taxon>
        <taxon>Rhabditomorpha</taxon>
        <taxon>Strongyloidea</taxon>
        <taxon>Trichostrongylidae</taxon>
        <taxon>Teladorsagia</taxon>
    </lineage>
</organism>
<reference evidence="3 4" key="1">
    <citation type="submission" date="2015-09" db="EMBL/GenBank/DDBJ databases">
        <title>Draft genome of the parasitic nematode Teladorsagia circumcincta isolate WARC Sus (inbred).</title>
        <authorList>
            <person name="Mitreva M."/>
        </authorList>
    </citation>
    <scope>NUCLEOTIDE SEQUENCE [LARGE SCALE GENOMIC DNA]</scope>
    <source>
        <strain evidence="3 4">S</strain>
    </source>
</reference>
<dbReference type="InterPro" id="IPR015928">
    <property type="entry name" value="Aconitase/3IPM_dehydase_swvl"/>
</dbReference>
<name>A0A2G9V2H9_TELCI</name>
<dbReference type="AlphaFoldDB" id="A0A2G9V2H9"/>
<proteinExistence type="predicted"/>
<dbReference type="PANTHER" id="PTHR43160:SF3">
    <property type="entry name" value="ACONITATE HYDRATASE, MITOCHONDRIAL"/>
    <property type="match status" value="1"/>
</dbReference>
<dbReference type="EMBL" id="KZ345035">
    <property type="protein sequence ID" value="PIO76711.1"/>
    <property type="molecule type" value="Genomic_DNA"/>
</dbReference>
<evidence type="ECO:0000313" key="3">
    <source>
        <dbReference type="EMBL" id="PIO76711.1"/>
    </source>
</evidence>
<dbReference type="GO" id="GO:0005829">
    <property type="term" value="C:cytosol"/>
    <property type="evidence" value="ECO:0007669"/>
    <property type="project" value="TreeGrafter"/>
</dbReference>
<dbReference type="Proteomes" id="UP000230423">
    <property type="component" value="Unassembled WGS sequence"/>
</dbReference>
<gene>
    <name evidence="3" type="ORF">TELCIR_01227</name>
</gene>